<dbReference type="PROSITE" id="PS51318">
    <property type="entry name" value="TAT"/>
    <property type="match status" value="1"/>
</dbReference>
<evidence type="ECO:0000256" key="4">
    <source>
        <dbReference type="ARBA" id="ARBA00022764"/>
    </source>
</evidence>
<dbReference type="Gene3D" id="3.40.190.10">
    <property type="entry name" value="Periplasmic binding protein-like II"/>
    <property type="match status" value="2"/>
</dbReference>
<dbReference type="InterPro" id="IPR001188">
    <property type="entry name" value="Sperm_putr-bd"/>
</dbReference>
<sequence length="357" mass="38925">MRLTRRDIMAIMGTGAVAATGLGGLSRPARAAGKITVLNWQGYGTDEVWALEIFKQKTGIEVVSDYFSSEAEMLTKLRTNPGVYDVVLVNCARTQQAVSEGLLDPIDLSTLPNAAGLSPQLKDNPFITVDGKPYGVAWVWGMNALAYREGGAAPESYMALADPAYAGKVGLYDDAVTAIGVAALMTGQDMNDPKDLEAIKTQLKALKQNVKTIWSSEDQWNKAFSAGEFDLSIYWSGASVRSKRNFSLPVVFDVPKEGAIGWFDTLAIPATAENKAEAAQFIDYMIDPDFYFEWATKIGAPASANEAAMQKLPADDLSRQVHDPKFLASMTLMAPMEDAKRETFNNLWQEVKAFYAS</sequence>
<dbReference type="PANTHER" id="PTHR30222">
    <property type="entry name" value="SPERMIDINE/PUTRESCINE-BINDING PERIPLASMIC PROTEIN"/>
    <property type="match status" value="1"/>
</dbReference>
<dbReference type="GO" id="GO:0019808">
    <property type="term" value="F:polyamine binding"/>
    <property type="evidence" value="ECO:0007669"/>
    <property type="project" value="InterPro"/>
</dbReference>
<reference evidence="5" key="2">
    <citation type="submission" date="2020-09" db="EMBL/GenBank/DDBJ databases">
        <authorList>
            <person name="Sun Q."/>
            <person name="Zhou Y."/>
        </authorList>
    </citation>
    <scope>NUCLEOTIDE SEQUENCE</scope>
    <source>
        <strain evidence="5">CGMCC 1.15493</strain>
    </source>
</reference>
<name>A0A917DBP7_9HYPH</name>
<dbReference type="Pfam" id="PF13416">
    <property type="entry name" value="SBP_bac_8"/>
    <property type="match status" value="1"/>
</dbReference>
<keyword evidence="4" id="KW-0574">Periplasm</keyword>
<organism evidence="5 6">
    <name type="scientific">Aureimonas glaciei</name>
    <dbReference type="NCBI Taxonomy" id="1776957"/>
    <lineage>
        <taxon>Bacteria</taxon>
        <taxon>Pseudomonadati</taxon>
        <taxon>Pseudomonadota</taxon>
        <taxon>Alphaproteobacteria</taxon>
        <taxon>Hyphomicrobiales</taxon>
        <taxon>Aurantimonadaceae</taxon>
        <taxon>Aureimonas</taxon>
    </lineage>
</organism>
<evidence type="ECO:0000313" key="5">
    <source>
        <dbReference type="EMBL" id="GGD22914.1"/>
    </source>
</evidence>
<keyword evidence="6" id="KW-1185">Reference proteome</keyword>
<keyword evidence="2" id="KW-0813">Transport</keyword>
<dbReference type="SUPFAM" id="SSF53850">
    <property type="entry name" value="Periplasmic binding protein-like II"/>
    <property type="match status" value="1"/>
</dbReference>
<dbReference type="RefSeq" id="WP_244640172.1">
    <property type="nucleotide sequence ID" value="NZ_BMJJ01000006.1"/>
</dbReference>
<dbReference type="InterPro" id="IPR006059">
    <property type="entry name" value="SBP"/>
</dbReference>
<reference evidence="5" key="1">
    <citation type="journal article" date="2014" name="Int. J. Syst. Evol. Microbiol.">
        <title>Complete genome sequence of Corynebacterium casei LMG S-19264T (=DSM 44701T), isolated from a smear-ripened cheese.</title>
        <authorList>
            <consortium name="US DOE Joint Genome Institute (JGI-PGF)"/>
            <person name="Walter F."/>
            <person name="Albersmeier A."/>
            <person name="Kalinowski J."/>
            <person name="Ruckert C."/>
        </authorList>
    </citation>
    <scope>NUCLEOTIDE SEQUENCE</scope>
    <source>
        <strain evidence="5">CGMCC 1.15493</strain>
    </source>
</reference>
<comment type="subcellular location">
    <subcellularLocation>
        <location evidence="1">Periplasm</location>
    </subcellularLocation>
</comment>
<dbReference type="EMBL" id="BMJJ01000006">
    <property type="protein sequence ID" value="GGD22914.1"/>
    <property type="molecule type" value="Genomic_DNA"/>
</dbReference>
<accession>A0A917DBP7</accession>
<dbReference type="GO" id="GO:0015846">
    <property type="term" value="P:polyamine transport"/>
    <property type="evidence" value="ECO:0007669"/>
    <property type="project" value="InterPro"/>
</dbReference>
<dbReference type="AlphaFoldDB" id="A0A917DBP7"/>
<comment type="caution">
    <text evidence="5">The sequence shown here is derived from an EMBL/GenBank/DDBJ whole genome shotgun (WGS) entry which is preliminary data.</text>
</comment>
<dbReference type="Proteomes" id="UP000613160">
    <property type="component" value="Unassembled WGS sequence"/>
</dbReference>
<proteinExistence type="predicted"/>
<dbReference type="PRINTS" id="PR00909">
    <property type="entry name" value="SPERMDNBNDNG"/>
</dbReference>
<evidence type="ECO:0000256" key="1">
    <source>
        <dbReference type="ARBA" id="ARBA00004418"/>
    </source>
</evidence>
<evidence type="ECO:0000256" key="2">
    <source>
        <dbReference type="ARBA" id="ARBA00022448"/>
    </source>
</evidence>
<evidence type="ECO:0000313" key="6">
    <source>
        <dbReference type="Proteomes" id="UP000613160"/>
    </source>
</evidence>
<protein>
    <submittedName>
        <fullName evidence="5">Spermidine/putrescine ABC transporter substrate-binding protein</fullName>
    </submittedName>
</protein>
<evidence type="ECO:0000256" key="3">
    <source>
        <dbReference type="ARBA" id="ARBA00022729"/>
    </source>
</evidence>
<dbReference type="GO" id="GO:0042597">
    <property type="term" value="C:periplasmic space"/>
    <property type="evidence" value="ECO:0007669"/>
    <property type="project" value="UniProtKB-SubCell"/>
</dbReference>
<keyword evidence="3" id="KW-0732">Signal</keyword>
<gene>
    <name evidence="5" type="ORF">GCM10011335_27250</name>
</gene>
<dbReference type="InterPro" id="IPR006311">
    <property type="entry name" value="TAT_signal"/>
</dbReference>
<dbReference type="PANTHER" id="PTHR30222:SF17">
    <property type="entry name" value="SPERMIDINE_PUTRESCINE-BINDING PERIPLASMIC PROTEIN"/>
    <property type="match status" value="1"/>
</dbReference>